<name>A0A8J1UKX1_OWEFU</name>
<dbReference type="InterPro" id="IPR053231">
    <property type="entry name" value="GPCR_LN-TM7"/>
</dbReference>
<evidence type="ECO:0000313" key="1">
    <source>
        <dbReference type="EMBL" id="CAH1788046.1"/>
    </source>
</evidence>
<dbReference type="PROSITE" id="PS00524">
    <property type="entry name" value="SMB_1"/>
    <property type="match status" value="1"/>
</dbReference>
<dbReference type="SUPFAM" id="SSF90188">
    <property type="entry name" value="Somatomedin B domain"/>
    <property type="match status" value="1"/>
</dbReference>
<dbReference type="PANTHER" id="PTHR45902">
    <property type="entry name" value="LATROPHILIN RECEPTOR-LIKE PROTEIN A"/>
    <property type="match status" value="1"/>
</dbReference>
<reference evidence="1" key="1">
    <citation type="submission" date="2022-03" db="EMBL/GenBank/DDBJ databases">
        <authorList>
            <person name="Martin C."/>
        </authorList>
    </citation>
    <scope>NUCLEOTIDE SEQUENCE</scope>
</reference>
<dbReference type="InterPro" id="IPR036024">
    <property type="entry name" value="Somatomedin_B-like_dom_sf"/>
</dbReference>
<comment type="caution">
    <text evidence="1">The sequence shown here is derived from an EMBL/GenBank/DDBJ whole genome shotgun (WGS) entry which is preliminary data.</text>
</comment>
<proteinExistence type="predicted"/>
<dbReference type="SMART" id="SM00201">
    <property type="entry name" value="SO"/>
    <property type="match status" value="1"/>
</dbReference>
<dbReference type="OrthoDB" id="6077263at2759"/>
<protein>
    <submittedName>
        <fullName evidence="1">Uncharacterized protein</fullName>
    </submittedName>
</protein>
<accession>A0A8J1UKX1</accession>
<dbReference type="AlphaFoldDB" id="A0A8J1UKX1"/>
<dbReference type="EMBL" id="CAIIXF020000007">
    <property type="protein sequence ID" value="CAH1788046.1"/>
    <property type="molecule type" value="Genomic_DNA"/>
</dbReference>
<dbReference type="Proteomes" id="UP000749559">
    <property type="component" value="Unassembled WGS sequence"/>
</dbReference>
<dbReference type="Pfam" id="PF01033">
    <property type="entry name" value="Somatomedin_B"/>
    <property type="match status" value="1"/>
</dbReference>
<evidence type="ECO:0000313" key="2">
    <source>
        <dbReference type="Proteomes" id="UP000749559"/>
    </source>
</evidence>
<dbReference type="PANTHER" id="PTHR45902:SF1">
    <property type="entry name" value="LATROPHILIN RECEPTOR-LIKE PROTEIN A"/>
    <property type="match status" value="1"/>
</dbReference>
<organism evidence="1 2">
    <name type="scientific">Owenia fusiformis</name>
    <name type="common">Polychaete worm</name>
    <dbReference type="NCBI Taxonomy" id="6347"/>
    <lineage>
        <taxon>Eukaryota</taxon>
        <taxon>Metazoa</taxon>
        <taxon>Spiralia</taxon>
        <taxon>Lophotrochozoa</taxon>
        <taxon>Annelida</taxon>
        <taxon>Polychaeta</taxon>
        <taxon>Sedentaria</taxon>
        <taxon>Canalipalpata</taxon>
        <taxon>Sabellida</taxon>
        <taxon>Oweniida</taxon>
        <taxon>Oweniidae</taxon>
        <taxon>Owenia</taxon>
    </lineage>
</organism>
<dbReference type="PROSITE" id="PS50958">
    <property type="entry name" value="SMB_2"/>
    <property type="match status" value="1"/>
</dbReference>
<gene>
    <name evidence="1" type="ORF">OFUS_LOCUS13650</name>
</gene>
<keyword evidence="2" id="KW-1185">Reference proteome</keyword>
<dbReference type="Gene3D" id="4.10.410.20">
    <property type="match status" value="1"/>
</dbReference>
<sequence length="570" mass="64512">MFFQLILLHLYINVNSIEAIMAPPFAHWDMIATTDSPQRCNDFTRRSCDRRCAASPATHSNQYFYCNCDVLCVEFGDCCHDYQEQCKPDYIRGSVTSNTSTTSCKMISKALGVYVVSACPEEKLVDNITIELCENPNHDDILGITPVMDNQTGVHYENIYCAMCNGVQNVTFWQSKVYCMNDAFPEDLDEIIISKNKLWDIVKNNDQCSINFTMSDQIQHHNIPPRSCFKLAENYQDECSRNPNATLANMCRDEGFAPVFVTSVERKEAVMFPNFPCALCANTDKNLIECSPLSDKDVQDDTSGGLMDEAVFFSYELLIKGENLNEVKYQHKSILNGVDRLGAFTETCFNVREGCRVVSCPLYYTQDGDRCTFSGDIFQLNVSLSSGPLSWRHYSNSKLNSLRVLPFKSDILNYMFEDIPILGQPMIDLNSGCSEQPTETRTQENYGYCDYFVTLNVKVPKSFNIKQQIIMIGFHVNQLQRSMKVIASQEFILHHFAQRKIEPPNETILNLNPGTDIKESDDAKNGSVHVFHQTNKTQRETATSSCRNAGGMFGIIFGTLLCFLIASNVH</sequence>
<dbReference type="InterPro" id="IPR001212">
    <property type="entry name" value="Somatomedin_B_dom"/>
</dbReference>